<gene>
    <name evidence="2" type="ORF">T11_9962</name>
</gene>
<feature type="compositionally biased region" description="Low complexity" evidence="1">
    <location>
        <begin position="99"/>
        <end position="119"/>
    </location>
</feature>
<dbReference type="OrthoDB" id="10498382at2759"/>
<evidence type="ECO:0000256" key="1">
    <source>
        <dbReference type="SAM" id="MobiDB-lite"/>
    </source>
</evidence>
<evidence type="ECO:0000313" key="3">
    <source>
        <dbReference type="Proteomes" id="UP000055024"/>
    </source>
</evidence>
<organism evidence="2 3">
    <name type="scientific">Trichinella zimbabwensis</name>
    <dbReference type="NCBI Taxonomy" id="268475"/>
    <lineage>
        <taxon>Eukaryota</taxon>
        <taxon>Metazoa</taxon>
        <taxon>Ecdysozoa</taxon>
        <taxon>Nematoda</taxon>
        <taxon>Enoplea</taxon>
        <taxon>Dorylaimia</taxon>
        <taxon>Trichinellida</taxon>
        <taxon>Trichinellidae</taxon>
        <taxon>Trichinella</taxon>
    </lineage>
</organism>
<feature type="non-terminal residue" evidence="2">
    <location>
        <position position="1"/>
    </location>
</feature>
<dbReference type="AlphaFoldDB" id="A0A0V1HYU8"/>
<dbReference type="EMBL" id="JYDP01000018">
    <property type="protein sequence ID" value="KRZ15332.1"/>
    <property type="molecule type" value="Genomic_DNA"/>
</dbReference>
<reference evidence="2 3" key="1">
    <citation type="submission" date="2015-01" db="EMBL/GenBank/DDBJ databases">
        <title>Evolution of Trichinella species and genotypes.</title>
        <authorList>
            <person name="Korhonen P.K."/>
            <person name="Edoardo P."/>
            <person name="Giuseppe L.R."/>
            <person name="Gasser R.B."/>
        </authorList>
    </citation>
    <scope>NUCLEOTIDE SEQUENCE [LARGE SCALE GENOMIC DNA]</scope>
    <source>
        <strain evidence="2">ISS1029</strain>
    </source>
</reference>
<sequence>LPIGGSRGSTAGLLTLALYIGPEIVPSSRRLESSSKSQSKDRLSWLERRVRQHWLAVFVIFGRDEVEVLDEPSRSAYGRTIERESLVRTVVEAFGLPLGNNGSSSGSYTSSIGSRNVSW</sequence>
<dbReference type="Proteomes" id="UP000055024">
    <property type="component" value="Unassembled WGS sequence"/>
</dbReference>
<name>A0A0V1HYU8_9BILA</name>
<accession>A0A0V1HYU8</accession>
<proteinExistence type="predicted"/>
<comment type="caution">
    <text evidence="2">The sequence shown here is derived from an EMBL/GenBank/DDBJ whole genome shotgun (WGS) entry which is preliminary data.</text>
</comment>
<protein>
    <submittedName>
        <fullName evidence="2">Uncharacterized protein</fullName>
    </submittedName>
</protein>
<evidence type="ECO:0000313" key="2">
    <source>
        <dbReference type="EMBL" id="KRZ15332.1"/>
    </source>
</evidence>
<feature type="region of interest" description="Disordered" evidence="1">
    <location>
        <begin position="98"/>
        <end position="119"/>
    </location>
</feature>
<keyword evidence="3" id="KW-1185">Reference proteome</keyword>